<accession>A0AAD1Y2N4</accession>
<dbReference type="Proteomes" id="UP001295684">
    <property type="component" value="Unassembled WGS sequence"/>
</dbReference>
<dbReference type="AlphaFoldDB" id="A0AAD1Y2N4"/>
<keyword evidence="3" id="KW-0862">Zinc</keyword>
<keyword evidence="2 4" id="KW-0863">Zinc-finger</keyword>
<evidence type="ECO:0000256" key="2">
    <source>
        <dbReference type="ARBA" id="ARBA00022771"/>
    </source>
</evidence>
<keyword evidence="1" id="KW-0479">Metal-binding</keyword>
<dbReference type="Gene3D" id="2.20.25.10">
    <property type="match status" value="2"/>
</dbReference>
<dbReference type="GO" id="GO:0006283">
    <property type="term" value="P:transcription-coupled nucleotide-excision repair"/>
    <property type="evidence" value="ECO:0007669"/>
    <property type="project" value="TreeGrafter"/>
</dbReference>
<dbReference type="EMBL" id="CAMPGE010025828">
    <property type="protein sequence ID" value="CAI2383547.1"/>
    <property type="molecule type" value="Genomic_DNA"/>
</dbReference>
<keyword evidence="7" id="KW-1185">Reference proteome</keyword>
<dbReference type="InterPro" id="IPR012164">
    <property type="entry name" value="Rpa12/Rpb9/Rpc10/TFS"/>
</dbReference>
<dbReference type="GO" id="GO:0005665">
    <property type="term" value="C:RNA polymerase II, core complex"/>
    <property type="evidence" value="ECO:0007669"/>
    <property type="project" value="TreeGrafter"/>
</dbReference>
<evidence type="ECO:0000259" key="5">
    <source>
        <dbReference type="PROSITE" id="PS51133"/>
    </source>
</evidence>
<feature type="domain" description="TFIIS-type" evidence="5">
    <location>
        <begin position="82"/>
        <end position="126"/>
    </location>
</feature>
<comment type="caution">
    <text evidence="6">The sequence shown here is derived from an EMBL/GenBank/DDBJ whole genome shotgun (WGS) entry which is preliminary data.</text>
</comment>
<evidence type="ECO:0000256" key="4">
    <source>
        <dbReference type="PROSITE-ProRule" id="PRU00472"/>
    </source>
</evidence>
<gene>
    <name evidence="6" type="ORF">ECRASSUSDP1_LOCUS25051</name>
</gene>
<dbReference type="InterPro" id="IPR001222">
    <property type="entry name" value="Znf_TFIIS"/>
</dbReference>
<organism evidence="6 7">
    <name type="scientific">Euplotes crassus</name>
    <dbReference type="NCBI Taxonomy" id="5936"/>
    <lineage>
        <taxon>Eukaryota</taxon>
        <taxon>Sar</taxon>
        <taxon>Alveolata</taxon>
        <taxon>Ciliophora</taxon>
        <taxon>Intramacronucleata</taxon>
        <taxon>Spirotrichea</taxon>
        <taxon>Hypotrichia</taxon>
        <taxon>Euplotida</taxon>
        <taxon>Euplotidae</taxon>
        <taxon>Moneuplotes</taxon>
    </lineage>
</organism>
<dbReference type="PROSITE" id="PS51133">
    <property type="entry name" value="ZF_TFIIS_2"/>
    <property type="match status" value="1"/>
</dbReference>
<dbReference type="SUPFAM" id="SSF57783">
    <property type="entry name" value="Zinc beta-ribbon"/>
    <property type="match status" value="2"/>
</dbReference>
<dbReference type="GO" id="GO:0008270">
    <property type="term" value="F:zinc ion binding"/>
    <property type="evidence" value="ECO:0007669"/>
    <property type="project" value="UniProtKB-KW"/>
</dbReference>
<dbReference type="PANTHER" id="PTHR11239:SF1">
    <property type="entry name" value="DNA-DIRECTED RNA POLYMERASE II SUBUNIT RPB9"/>
    <property type="match status" value="1"/>
</dbReference>
<dbReference type="GO" id="GO:0003676">
    <property type="term" value="F:nucleic acid binding"/>
    <property type="evidence" value="ECO:0007669"/>
    <property type="project" value="InterPro"/>
</dbReference>
<evidence type="ECO:0000313" key="7">
    <source>
        <dbReference type="Proteomes" id="UP001295684"/>
    </source>
</evidence>
<name>A0AAD1Y2N4_EUPCR</name>
<evidence type="ECO:0000256" key="3">
    <source>
        <dbReference type="ARBA" id="ARBA00022833"/>
    </source>
</evidence>
<dbReference type="GO" id="GO:0001193">
    <property type="term" value="P:maintenance of transcriptional fidelity during transcription elongation by RNA polymerase II"/>
    <property type="evidence" value="ECO:0007669"/>
    <property type="project" value="TreeGrafter"/>
</dbReference>
<protein>
    <recommendedName>
        <fullName evidence="5">TFIIS-type domain-containing protein</fullName>
    </recommendedName>
</protein>
<proteinExistence type="predicted"/>
<dbReference type="PANTHER" id="PTHR11239">
    <property type="entry name" value="DNA-DIRECTED RNA POLYMERASE"/>
    <property type="match status" value="1"/>
</dbReference>
<reference evidence="6" key="1">
    <citation type="submission" date="2023-07" db="EMBL/GenBank/DDBJ databases">
        <authorList>
            <consortium name="AG Swart"/>
            <person name="Singh M."/>
            <person name="Singh A."/>
            <person name="Seah K."/>
            <person name="Emmerich C."/>
        </authorList>
    </citation>
    <scope>NUCLEOTIDE SEQUENCE</scope>
    <source>
        <strain evidence="6">DP1</strain>
    </source>
</reference>
<sequence length="141" mass="15932">MSVQGIKFCEECGNILYPMEHKEEGMRFGMLVYRCNICKNDYPAAEGDLDEHCVYKKESKALAANILIDKSMIHDPTLSRSKGTICQMCRHDEVVFFQDTASKANSNSLASLIYICCNLNCGHNWQHEPSTEPIDDESDSD</sequence>
<dbReference type="GO" id="GO:0003899">
    <property type="term" value="F:DNA-directed RNA polymerase activity"/>
    <property type="evidence" value="ECO:0007669"/>
    <property type="project" value="InterPro"/>
</dbReference>
<evidence type="ECO:0000256" key="1">
    <source>
        <dbReference type="ARBA" id="ARBA00022723"/>
    </source>
</evidence>
<evidence type="ECO:0000313" key="6">
    <source>
        <dbReference type="EMBL" id="CAI2383547.1"/>
    </source>
</evidence>
<dbReference type="GO" id="GO:0006367">
    <property type="term" value="P:transcription initiation at RNA polymerase II promoter"/>
    <property type="evidence" value="ECO:0007669"/>
    <property type="project" value="TreeGrafter"/>
</dbReference>